<protein>
    <submittedName>
        <fullName evidence="2">Methyltransferase</fullName>
    </submittedName>
</protein>
<dbReference type="RefSeq" id="WP_057966856.1">
    <property type="nucleotide sequence ID" value="NZ_CP050145.1"/>
</dbReference>
<keyword evidence="4" id="KW-1185">Reference proteome</keyword>
<dbReference type="Proteomes" id="UP000180043">
    <property type="component" value="Unassembled WGS sequence"/>
</dbReference>
<reference evidence="4 5" key="1">
    <citation type="submission" date="2016-10" db="EMBL/GenBank/DDBJ databases">
        <title>Evaluation of Human, Veterinary and Environmental Mycobacterium chelonae Isolates by Core Genome Phylogenomic Analysis, Targeted Gene Comparison, and Anti-microbial Susceptibility Patterns: A Tale of Mistaken Identities.</title>
        <authorList>
            <person name="Fogelson S.B."/>
            <person name="Camus A.C."/>
            <person name="Lorenz W."/>
            <person name="Vasireddy R."/>
            <person name="Vasireddy S."/>
            <person name="Smith T."/>
            <person name="Brown-Elliott B.A."/>
            <person name="Wallace R.J.Jr."/>
            <person name="Hasan N.A."/>
            <person name="Reischl U."/>
            <person name="Sanchez S."/>
        </authorList>
    </citation>
    <scope>NUCLEOTIDE SEQUENCE [LARGE SCALE GENOMIC DNA]</scope>
    <source>
        <strain evidence="2 5">15515</strain>
        <strain evidence="3 4">15518</strain>
    </source>
</reference>
<dbReference type="GO" id="GO:0032259">
    <property type="term" value="P:methylation"/>
    <property type="evidence" value="ECO:0007669"/>
    <property type="project" value="UniProtKB-KW"/>
</dbReference>
<dbReference type="AlphaFoldDB" id="A0A1S1LKP7"/>
<accession>A0A1S1LKP7</accession>
<dbReference type="GO" id="GO:0008757">
    <property type="term" value="F:S-adenosylmethionine-dependent methyltransferase activity"/>
    <property type="evidence" value="ECO:0007669"/>
    <property type="project" value="InterPro"/>
</dbReference>
<dbReference type="InterPro" id="IPR029063">
    <property type="entry name" value="SAM-dependent_MTases_sf"/>
</dbReference>
<proteinExistence type="predicted"/>
<evidence type="ECO:0000313" key="4">
    <source>
        <dbReference type="Proteomes" id="UP000179441"/>
    </source>
</evidence>
<keyword evidence="2" id="KW-0489">Methyltransferase</keyword>
<dbReference type="Pfam" id="PF08241">
    <property type="entry name" value="Methyltransf_11"/>
    <property type="match status" value="1"/>
</dbReference>
<comment type="caution">
    <text evidence="2">The sequence shown here is derived from an EMBL/GenBank/DDBJ whole genome shotgun (WGS) entry which is preliminary data.</text>
</comment>
<evidence type="ECO:0000313" key="5">
    <source>
        <dbReference type="Proteomes" id="UP000180043"/>
    </source>
</evidence>
<keyword evidence="2" id="KW-0808">Transferase</keyword>
<feature type="domain" description="Methyltransferase type 11" evidence="1">
    <location>
        <begin position="94"/>
        <end position="189"/>
    </location>
</feature>
<dbReference type="EMBL" id="MLIQ01000023">
    <property type="protein sequence ID" value="OHU51340.1"/>
    <property type="molecule type" value="Genomic_DNA"/>
</dbReference>
<evidence type="ECO:0000313" key="2">
    <source>
        <dbReference type="EMBL" id="OHU51340.1"/>
    </source>
</evidence>
<sequence>MTTPTALDRLGELVWSDALDAGAHSSAGYLDLLPPPSDQPQRVAQRAMNNPLVAAVYQGPWRWGQTVLYTGITPSAERRRAARALRLDAAHTLLDVACGPGNFTKYLGGQLSADGLAVGLDFSEPMLRRAVRTNIANGVGYLRADARTLPFDDGSFDAVCCFAALYLVPEPFKVLDEMLRVLRPGGRIAVMTSCTRGPRLVRSLSVKMAARNGLHGFDRDDITSVLWNSGFHDIEQEVRGLSQFVSATKS</sequence>
<dbReference type="Gene3D" id="3.40.50.150">
    <property type="entry name" value="Vaccinia Virus protein VP39"/>
    <property type="match status" value="1"/>
</dbReference>
<dbReference type="EMBL" id="MLIS01000001">
    <property type="protein sequence ID" value="OHU79988.1"/>
    <property type="molecule type" value="Genomic_DNA"/>
</dbReference>
<evidence type="ECO:0000313" key="3">
    <source>
        <dbReference type="EMBL" id="OHU79988.1"/>
    </source>
</evidence>
<dbReference type="InterPro" id="IPR013216">
    <property type="entry name" value="Methyltransf_11"/>
</dbReference>
<name>A0A1S1LKP7_MYCCH</name>
<dbReference type="Proteomes" id="UP000179441">
    <property type="component" value="Unassembled WGS sequence"/>
</dbReference>
<gene>
    <name evidence="2" type="ORF">BKG82_22240</name>
    <name evidence="3" type="ORF">BKG84_17940</name>
</gene>
<dbReference type="CDD" id="cd02440">
    <property type="entry name" value="AdoMet_MTases"/>
    <property type="match status" value="1"/>
</dbReference>
<evidence type="ECO:0000259" key="1">
    <source>
        <dbReference type="Pfam" id="PF08241"/>
    </source>
</evidence>
<dbReference type="SUPFAM" id="SSF53335">
    <property type="entry name" value="S-adenosyl-L-methionine-dependent methyltransferases"/>
    <property type="match status" value="1"/>
</dbReference>
<dbReference type="PANTHER" id="PTHR43591">
    <property type="entry name" value="METHYLTRANSFERASE"/>
    <property type="match status" value="1"/>
</dbReference>
<organism evidence="2 5">
    <name type="scientific">Mycobacteroides chelonae</name>
    <name type="common">Mycobacterium chelonae</name>
    <dbReference type="NCBI Taxonomy" id="1774"/>
    <lineage>
        <taxon>Bacteria</taxon>
        <taxon>Bacillati</taxon>
        <taxon>Actinomycetota</taxon>
        <taxon>Actinomycetes</taxon>
        <taxon>Mycobacteriales</taxon>
        <taxon>Mycobacteriaceae</taxon>
        <taxon>Mycobacteroides</taxon>
    </lineage>
</organism>